<reference evidence="4 5" key="1">
    <citation type="journal article" date="2020" name="Mol. Plant">
        <title>The Chromosome-Based Rubber Tree Genome Provides New Insights into Spurge Genome Evolution and Rubber Biosynthesis.</title>
        <authorList>
            <person name="Liu J."/>
            <person name="Shi C."/>
            <person name="Shi C.C."/>
            <person name="Li W."/>
            <person name="Zhang Q.J."/>
            <person name="Zhang Y."/>
            <person name="Li K."/>
            <person name="Lu H.F."/>
            <person name="Shi C."/>
            <person name="Zhu S.T."/>
            <person name="Xiao Z.Y."/>
            <person name="Nan H."/>
            <person name="Yue Y."/>
            <person name="Zhu X.G."/>
            <person name="Wu Y."/>
            <person name="Hong X.N."/>
            <person name="Fan G.Y."/>
            <person name="Tong Y."/>
            <person name="Zhang D."/>
            <person name="Mao C.L."/>
            <person name="Liu Y.L."/>
            <person name="Hao S.J."/>
            <person name="Liu W.Q."/>
            <person name="Lv M.Q."/>
            <person name="Zhang H.B."/>
            <person name="Liu Y."/>
            <person name="Hu-Tang G.R."/>
            <person name="Wang J.P."/>
            <person name="Wang J.H."/>
            <person name="Sun Y.H."/>
            <person name="Ni S.B."/>
            <person name="Chen W.B."/>
            <person name="Zhang X.C."/>
            <person name="Jiao Y.N."/>
            <person name="Eichler E.E."/>
            <person name="Li G.H."/>
            <person name="Liu X."/>
            <person name="Gao L.Z."/>
        </authorList>
    </citation>
    <scope>NUCLEOTIDE SEQUENCE [LARGE SCALE GENOMIC DNA]</scope>
    <source>
        <strain evidence="5">cv. GT1</strain>
        <tissue evidence="4">Leaf</tissue>
    </source>
</reference>
<dbReference type="CDD" id="cd00590">
    <property type="entry name" value="RRM_SF"/>
    <property type="match status" value="1"/>
</dbReference>
<feature type="transmembrane region" description="Helical" evidence="2">
    <location>
        <begin position="150"/>
        <end position="171"/>
    </location>
</feature>
<protein>
    <recommendedName>
        <fullName evidence="3">RRM domain-containing protein</fullName>
    </recommendedName>
</protein>
<dbReference type="PANTHER" id="PTHR36309:SF1">
    <property type="entry name" value="RNA-BINDING (RRM_RBD_RNP MOTIFS) FAMILY PROTEIN"/>
    <property type="match status" value="1"/>
</dbReference>
<dbReference type="AlphaFoldDB" id="A0A6A6KCN9"/>
<proteinExistence type="predicted"/>
<evidence type="ECO:0000256" key="1">
    <source>
        <dbReference type="PROSITE-ProRule" id="PRU00176"/>
    </source>
</evidence>
<feature type="domain" description="RRM" evidence="3">
    <location>
        <begin position="22"/>
        <end position="105"/>
    </location>
</feature>
<keyword evidence="2" id="KW-1133">Transmembrane helix</keyword>
<dbReference type="PROSITE" id="PS50102">
    <property type="entry name" value="RRM"/>
    <property type="match status" value="1"/>
</dbReference>
<dbReference type="Gene3D" id="3.30.70.330">
    <property type="match status" value="1"/>
</dbReference>
<dbReference type="Pfam" id="PF00076">
    <property type="entry name" value="RRM_1"/>
    <property type="match status" value="1"/>
</dbReference>
<sequence length="223" mass="25310">MHYSMEPTAEAKYAAFEEKVKRTIFVDNLSPQVTEPVLKKALDQFGTVESVSFIPNYLEAGNIPCCALVEMENAEKAKKVISSITQFPFMMAGMPKPVRGRLAEAEMFDDRPVKPGRKIHCRWLDPSDPDFEVAKKLKHLTQKHAAEASFLLKFSVMLLTSFVVIFGVLLLQQQLNREEKLHNQQVETLKANFKKYEMIIGVLSDKTAQNLADHYGMRISDDS</sequence>
<dbReference type="EMBL" id="JAAGAX010000017">
    <property type="protein sequence ID" value="KAF2285728.1"/>
    <property type="molecule type" value="Genomic_DNA"/>
</dbReference>
<dbReference type="InterPro" id="IPR035979">
    <property type="entry name" value="RBD_domain_sf"/>
</dbReference>
<dbReference type="InterPro" id="IPR000504">
    <property type="entry name" value="RRM_dom"/>
</dbReference>
<comment type="caution">
    <text evidence="4">The sequence shown here is derived from an EMBL/GenBank/DDBJ whole genome shotgun (WGS) entry which is preliminary data.</text>
</comment>
<gene>
    <name evidence="4" type="ORF">GH714_007460</name>
</gene>
<dbReference type="SMART" id="SM00360">
    <property type="entry name" value="RRM"/>
    <property type="match status" value="1"/>
</dbReference>
<accession>A0A6A6KCN9</accession>
<dbReference type="InterPro" id="IPR053316">
    <property type="entry name" value="Epigenetic_reg_gene_expr"/>
</dbReference>
<keyword evidence="5" id="KW-1185">Reference proteome</keyword>
<evidence type="ECO:0000259" key="3">
    <source>
        <dbReference type="PROSITE" id="PS50102"/>
    </source>
</evidence>
<dbReference type="PANTHER" id="PTHR36309">
    <property type="entry name" value="RNA-BINDING (RRM/RBD/RNP MOTIFS) FAMILY PROTEIN"/>
    <property type="match status" value="1"/>
</dbReference>
<evidence type="ECO:0000256" key="2">
    <source>
        <dbReference type="SAM" id="Phobius"/>
    </source>
</evidence>
<keyword evidence="1" id="KW-0694">RNA-binding</keyword>
<dbReference type="InterPro" id="IPR012677">
    <property type="entry name" value="Nucleotide-bd_a/b_plait_sf"/>
</dbReference>
<dbReference type="GO" id="GO:0003723">
    <property type="term" value="F:RNA binding"/>
    <property type="evidence" value="ECO:0007669"/>
    <property type="project" value="UniProtKB-UniRule"/>
</dbReference>
<organism evidence="4 5">
    <name type="scientific">Hevea brasiliensis</name>
    <name type="common">Para rubber tree</name>
    <name type="synonym">Siphonia brasiliensis</name>
    <dbReference type="NCBI Taxonomy" id="3981"/>
    <lineage>
        <taxon>Eukaryota</taxon>
        <taxon>Viridiplantae</taxon>
        <taxon>Streptophyta</taxon>
        <taxon>Embryophyta</taxon>
        <taxon>Tracheophyta</taxon>
        <taxon>Spermatophyta</taxon>
        <taxon>Magnoliopsida</taxon>
        <taxon>eudicotyledons</taxon>
        <taxon>Gunneridae</taxon>
        <taxon>Pentapetalae</taxon>
        <taxon>rosids</taxon>
        <taxon>fabids</taxon>
        <taxon>Malpighiales</taxon>
        <taxon>Euphorbiaceae</taxon>
        <taxon>Crotonoideae</taxon>
        <taxon>Micrandreae</taxon>
        <taxon>Hevea</taxon>
    </lineage>
</organism>
<evidence type="ECO:0000313" key="5">
    <source>
        <dbReference type="Proteomes" id="UP000467840"/>
    </source>
</evidence>
<name>A0A6A6KCN9_HEVBR</name>
<keyword evidence="2" id="KW-0472">Membrane</keyword>
<evidence type="ECO:0000313" key="4">
    <source>
        <dbReference type="EMBL" id="KAF2285728.1"/>
    </source>
</evidence>
<dbReference type="SUPFAM" id="SSF54928">
    <property type="entry name" value="RNA-binding domain, RBD"/>
    <property type="match status" value="1"/>
</dbReference>
<dbReference type="Proteomes" id="UP000467840">
    <property type="component" value="Chromosome 3"/>
</dbReference>
<keyword evidence="2" id="KW-0812">Transmembrane</keyword>